<dbReference type="PANTHER" id="PTHR35563">
    <property type="entry name" value="BARREL METAL-DEPENDENT HYDROLASE, PUTATIVE (AFU_ORTHOLOGUE AFUA_1G16240)-RELATED"/>
    <property type="match status" value="1"/>
</dbReference>
<name>A0ABW1KWL4_9PROT</name>
<dbReference type="InterPro" id="IPR052358">
    <property type="entry name" value="Aro_Compnd_Degr_Hydrolases"/>
</dbReference>
<dbReference type="Gene3D" id="3.20.20.140">
    <property type="entry name" value="Metal-dependent hydrolases"/>
    <property type="match status" value="1"/>
</dbReference>
<dbReference type="PANTHER" id="PTHR35563:SF2">
    <property type="entry name" value="BARREL METAL-DEPENDENT HYDROLASE, PUTATIVE (AFU_ORTHOLOGUE AFUA_1G16240)-RELATED"/>
    <property type="match status" value="1"/>
</dbReference>
<protein>
    <submittedName>
        <fullName evidence="3">Amidohydrolase family protein</fullName>
    </submittedName>
</protein>
<organism evidence="3 4">
    <name type="scientific">Hyphococcus aureus</name>
    <dbReference type="NCBI Taxonomy" id="2666033"/>
    <lineage>
        <taxon>Bacteria</taxon>
        <taxon>Pseudomonadati</taxon>
        <taxon>Pseudomonadota</taxon>
        <taxon>Alphaproteobacteria</taxon>
        <taxon>Parvularculales</taxon>
        <taxon>Parvularculaceae</taxon>
        <taxon>Hyphococcus</taxon>
    </lineage>
</organism>
<sequence>MTVHMATDEKEQKTASGEQDDLPPVVDCHAHIFQEDMPLSSNAWTRTDYSFTADDYLALLDQYGIHFGVISGLSITGFYNDYMISELRKHKRLRGTAIVSPAATDRYSLERMRDDGIVGIRLQLARMAELPDFRSEEYNLLFRRVRDLDWHVHVAIEGPSLPPVLAALEESGVKVVIDHFGHPDPKLGVNCPGYRAVLEAAERGNTWVKLSGGFRLLGTAAWQTDPNGDADKIADDLARDLVSHVGPERLLWGSDCPFVGYEGRITFDYALDRFRRWVPDARDRWRISQTALRLYFG</sequence>
<comment type="caution">
    <text evidence="3">The sequence shown here is derived from an EMBL/GenBank/DDBJ whole genome shotgun (WGS) entry which is preliminary data.</text>
</comment>
<feature type="domain" description="Amidohydrolase-related" evidence="2">
    <location>
        <begin position="26"/>
        <end position="295"/>
    </location>
</feature>
<reference evidence="3 4" key="1">
    <citation type="submission" date="2024-09" db="EMBL/GenBank/DDBJ databases">
        <authorList>
            <person name="Zhang Z.-H."/>
        </authorList>
    </citation>
    <scope>NUCLEOTIDE SEQUENCE [LARGE SCALE GENOMIC DNA]</scope>
    <source>
        <strain evidence="3 4">HHTR114</strain>
    </source>
</reference>
<gene>
    <name evidence="3" type="ORF">ACFMB1_10110</name>
</gene>
<evidence type="ECO:0000313" key="3">
    <source>
        <dbReference type="EMBL" id="MFC6035899.1"/>
    </source>
</evidence>
<dbReference type="InterPro" id="IPR006680">
    <property type="entry name" value="Amidohydro-rel"/>
</dbReference>
<dbReference type="InterPro" id="IPR032466">
    <property type="entry name" value="Metal_Hydrolase"/>
</dbReference>
<feature type="compositionally biased region" description="Basic and acidic residues" evidence="1">
    <location>
        <begin position="1"/>
        <end position="13"/>
    </location>
</feature>
<dbReference type="SUPFAM" id="SSF51556">
    <property type="entry name" value="Metallo-dependent hydrolases"/>
    <property type="match status" value="1"/>
</dbReference>
<evidence type="ECO:0000256" key="1">
    <source>
        <dbReference type="SAM" id="MobiDB-lite"/>
    </source>
</evidence>
<dbReference type="RefSeq" id="WP_379882880.1">
    <property type="nucleotide sequence ID" value="NZ_JBHPON010000002.1"/>
</dbReference>
<evidence type="ECO:0000259" key="2">
    <source>
        <dbReference type="Pfam" id="PF04909"/>
    </source>
</evidence>
<accession>A0ABW1KWL4</accession>
<feature type="region of interest" description="Disordered" evidence="1">
    <location>
        <begin position="1"/>
        <end position="22"/>
    </location>
</feature>
<evidence type="ECO:0000313" key="4">
    <source>
        <dbReference type="Proteomes" id="UP001596116"/>
    </source>
</evidence>
<keyword evidence="4" id="KW-1185">Reference proteome</keyword>
<dbReference type="Pfam" id="PF04909">
    <property type="entry name" value="Amidohydro_2"/>
    <property type="match status" value="1"/>
</dbReference>
<dbReference type="Proteomes" id="UP001596116">
    <property type="component" value="Unassembled WGS sequence"/>
</dbReference>
<proteinExistence type="predicted"/>
<dbReference type="EMBL" id="JBHPON010000002">
    <property type="protein sequence ID" value="MFC6035899.1"/>
    <property type="molecule type" value="Genomic_DNA"/>
</dbReference>